<keyword evidence="2" id="KW-0472">Membrane</keyword>
<dbReference type="Proteomes" id="UP001345963">
    <property type="component" value="Unassembled WGS sequence"/>
</dbReference>
<comment type="caution">
    <text evidence="3">The sequence shown here is derived from an EMBL/GenBank/DDBJ whole genome shotgun (WGS) entry which is preliminary data.</text>
</comment>
<proteinExistence type="predicted"/>
<feature type="compositionally biased region" description="Basic and acidic residues" evidence="1">
    <location>
        <begin position="87"/>
        <end position="97"/>
    </location>
</feature>
<accession>A0ABU7AYB0</accession>
<sequence>MVLQMDMHFYQTVSYFPRIFTYPNFYLFIIISSYHYVICNKRTPCTLLVNCWKPLFLQGRVLLSGKQLSMSTGRSLQKKQEPIGIQREGKQAEDQIQKPRTQRKGLGSFVSESKK</sequence>
<name>A0ABU7AYB0_9TELE</name>
<organism evidence="3 4">
    <name type="scientific">Ataeniobius toweri</name>
    <dbReference type="NCBI Taxonomy" id="208326"/>
    <lineage>
        <taxon>Eukaryota</taxon>
        <taxon>Metazoa</taxon>
        <taxon>Chordata</taxon>
        <taxon>Craniata</taxon>
        <taxon>Vertebrata</taxon>
        <taxon>Euteleostomi</taxon>
        <taxon>Actinopterygii</taxon>
        <taxon>Neopterygii</taxon>
        <taxon>Teleostei</taxon>
        <taxon>Neoteleostei</taxon>
        <taxon>Acanthomorphata</taxon>
        <taxon>Ovalentaria</taxon>
        <taxon>Atherinomorphae</taxon>
        <taxon>Cyprinodontiformes</taxon>
        <taxon>Goodeidae</taxon>
        <taxon>Ataeniobius</taxon>
    </lineage>
</organism>
<feature type="transmembrane region" description="Helical" evidence="2">
    <location>
        <begin position="20"/>
        <end position="38"/>
    </location>
</feature>
<evidence type="ECO:0000313" key="4">
    <source>
        <dbReference type="Proteomes" id="UP001345963"/>
    </source>
</evidence>
<evidence type="ECO:0000313" key="3">
    <source>
        <dbReference type="EMBL" id="MED6243246.1"/>
    </source>
</evidence>
<keyword evidence="4" id="KW-1185">Reference proteome</keyword>
<reference evidence="3 4" key="1">
    <citation type="submission" date="2021-07" db="EMBL/GenBank/DDBJ databases">
        <authorList>
            <person name="Palmer J.M."/>
        </authorList>
    </citation>
    <scope>NUCLEOTIDE SEQUENCE [LARGE SCALE GENOMIC DNA]</scope>
    <source>
        <strain evidence="3 4">AT_MEX2019</strain>
        <tissue evidence="3">Muscle</tissue>
    </source>
</reference>
<keyword evidence="2" id="KW-0812">Transmembrane</keyword>
<evidence type="ECO:0000256" key="2">
    <source>
        <dbReference type="SAM" id="Phobius"/>
    </source>
</evidence>
<feature type="region of interest" description="Disordered" evidence="1">
    <location>
        <begin position="69"/>
        <end position="115"/>
    </location>
</feature>
<keyword evidence="2" id="KW-1133">Transmembrane helix</keyword>
<protein>
    <submittedName>
        <fullName evidence="3">Uncharacterized protein</fullName>
    </submittedName>
</protein>
<evidence type="ECO:0000256" key="1">
    <source>
        <dbReference type="SAM" id="MobiDB-lite"/>
    </source>
</evidence>
<dbReference type="EMBL" id="JAHUTI010033046">
    <property type="protein sequence ID" value="MED6243246.1"/>
    <property type="molecule type" value="Genomic_DNA"/>
</dbReference>
<gene>
    <name evidence="3" type="ORF">ATANTOWER_017127</name>
</gene>